<evidence type="ECO:0000256" key="4">
    <source>
        <dbReference type="ARBA" id="ARBA00022723"/>
    </source>
</evidence>
<dbReference type="Gene3D" id="3.60.40.10">
    <property type="entry name" value="PPM-type phosphatase domain"/>
    <property type="match status" value="1"/>
</dbReference>
<dbReference type="FunFam" id="3.60.40.10:FF:000007">
    <property type="entry name" value="Phosphatase 2C and cyclic nucleotide-binding/kinase domain-containing protein"/>
    <property type="match status" value="1"/>
</dbReference>
<dbReference type="CDD" id="cd00143">
    <property type="entry name" value="PP2Cc"/>
    <property type="match status" value="1"/>
</dbReference>
<dbReference type="PROSITE" id="PS01032">
    <property type="entry name" value="PPM_1"/>
    <property type="match status" value="1"/>
</dbReference>
<evidence type="ECO:0000313" key="14">
    <source>
        <dbReference type="EMBL" id="CAB4262860.1"/>
    </source>
</evidence>
<evidence type="ECO:0000256" key="1">
    <source>
        <dbReference type="ARBA" id="ARBA00001936"/>
    </source>
</evidence>
<feature type="region of interest" description="Disordered" evidence="12">
    <location>
        <begin position="363"/>
        <end position="382"/>
    </location>
</feature>
<dbReference type="EC" id="3.1.3.16" evidence="3"/>
<evidence type="ECO:0000256" key="5">
    <source>
        <dbReference type="ARBA" id="ARBA00022801"/>
    </source>
</evidence>
<feature type="compositionally biased region" description="Polar residues" evidence="12">
    <location>
        <begin position="480"/>
        <end position="489"/>
    </location>
</feature>
<dbReference type="Proteomes" id="UP000507222">
    <property type="component" value="Unassembled WGS sequence"/>
</dbReference>
<evidence type="ECO:0000256" key="2">
    <source>
        <dbReference type="ARBA" id="ARBA00001946"/>
    </source>
</evidence>
<reference evidence="14 15" key="1">
    <citation type="submission" date="2020-05" db="EMBL/GenBank/DDBJ databases">
        <authorList>
            <person name="Campoy J."/>
            <person name="Schneeberger K."/>
            <person name="Spophaly S."/>
        </authorList>
    </citation>
    <scope>NUCLEOTIDE SEQUENCE [LARGE SCALE GENOMIC DNA]</scope>
    <source>
        <strain evidence="14">PruArmRojPasFocal</strain>
    </source>
</reference>
<dbReference type="SMART" id="SM00332">
    <property type="entry name" value="PP2Cc"/>
    <property type="match status" value="1"/>
</dbReference>
<comment type="catalytic activity">
    <reaction evidence="10">
        <text>O-phospho-L-threonyl-[protein] + H2O = L-threonyl-[protein] + phosphate</text>
        <dbReference type="Rhea" id="RHEA:47004"/>
        <dbReference type="Rhea" id="RHEA-COMP:11060"/>
        <dbReference type="Rhea" id="RHEA-COMP:11605"/>
        <dbReference type="ChEBI" id="CHEBI:15377"/>
        <dbReference type="ChEBI" id="CHEBI:30013"/>
        <dbReference type="ChEBI" id="CHEBI:43474"/>
        <dbReference type="ChEBI" id="CHEBI:61977"/>
        <dbReference type="EC" id="3.1.3.16"/>
    </reaction>
</comment>
<accession>A0A6J5TG04</accession>
<keyword evidence="8" id="KW-0464">Manganese</keyword>
<proteinExistence type="inferred from homology"/>
<dbReference type="AlphaFoldDB" id="A0A6J5TG04"/>
<dbReference type="InterPro" id="IPR000222">
    <property type="entry name" value="PP2C_BS"/>
</dbReference>
<evidence type="ECO:0000256" key="9">
    <source>
        <dbReference type="ARBA" id="ARBA00047761"/>
    </source>
</evidence>
<sequence>MGCVHGKCCGRYPQSSDGDLRDFRDAGPYSAQRKHILSERSLELVPVPSHDFRLEYSLLTQRGYYPDSPDKENQDSFCVRTQVRGNPNIHFFGVFDGHGQFGTQCSNFVKDRLVEILANDPTLSADPVKAYNSAFLTTNYELHNSDIDDTMSGTTAITVLVIGNTLYVANVGDSRAVVAVKDGNRIIAEDLSYDQTPFRKDEYGRVKLCGARVLSVDQVEGLKDPDIQTWGDEESEGGDPPRLWVQNGMYPGTAFTRSVEVSVLQLTPNHLFFVVASDGVFEFLSSQAVVNMAAKYSDPRDACAAIAGESYKLWLEHENRTDDITLSLFTSKACRAQCPSYKNFCQSLQWYMVNVLGSGSGGGVTDGTSGTNNRPATRLRKVSESSVTTGSEVFLSVRSDSSEVQSCQLVLSMNRSPAIVVPSPACQSPWSWMWVPLLISLMTVSDHIVCLENIPSAVTFASANPSNGEGGDEMRVGGSFTRNSWSSCT</sequence>
<evidence type="ECO:0000256" key="11">
    <source>
        <dbReference type="RuleBase" id="RU003465"/>
    </source>
</evidence>
<feature type="domain" description="PPM-type phosphatase" evidence="13">
    <location>
        <begin position="55"/>
        <end position="331"/>
    </location>
</feature>
<keyword evidence="5 11" id="KW-0378">Hydrolase</keyword>
<comment type="catalytic activity">
    <reaction evidence="9">
        <text>O-phospho-L-seryl-[protein] + H2O = L-seryl-[protein] + phosphate</text>
        <dbReference type="Rhea" id="RHEA:20629"/>
        <dbReference type="Rhea" id="RHEA-COMP:9863"/>
        <dbReference type="Rhea" id="RHEA-COMP:11604"/>
        <dbReference type="ChEBI" id="CHEBI:15377"/>
        <dbReference type="ChEBI" id="CHEBI:29999"/>
        <dbReference type="ChEBI" id="CHEBI:43474"/>
        <dbReference type="ChEBI" id="CHEBI:83421"/>
        <dbReference type="EC" id="3.1.3.16"/>
    </reaction>
</comment>
<evidence type="ECO:0000256" key="3">
    <source>
        <dbReference type="ARBA" id="ARBA00013081"/>
    </source>
</evidence>
<comment type="cofactor">
    <cofactor evidence="1">
        <name>Mn(2+)</name>
        <dbReference type="ChEBI" id="CHEBI:29035"/>
    </cofactor>
</comment>
<dbReference type="Pfam" id="PF00481">
    <property type="entry name" value="PP2C"/>
    <property type="match status" value="1"/>
</dbReference>
<organism evidence="14 15">
    <name type="scientific">Prunus armeniaca</name>
    <name type="common">Apricot</name>
    <name type="synonym">Armeniaca vulgaris</name>
    <dbReference type="NCBI Taxonomy" id="36596"/>
    <lineage>
        <taxon>Eukaryota</taxon>
        <taxon>Viridiplantae</taxon>
        <taxon>Streptophyta</taxon>
        <taxon>Embryophyta</taxon>
        <taxon>Tracheophyta</taxon>
        <taxon>Spermatophyta</taxon>
        <taxon>Magnoliopsida</taxon>
        <taxon>eudicotyledons</taxon>
        <taxon>Gunneridae</taxon>
        <taxon>Pentapetalae</taxon>
        <taxon>rosids</taxon>
        <taxon>fabids</taxon>
        <taxon>Rosales</taxon>
        <taxon>Rosaceae</taxon>
        <taxon>Amygdaloideae</taxon>
        <taxon>Amygdaleae</taxon>
        <taxon>Prunus</taxon>
    </lineage>
</organism>
<feature type="region of interest" description="Disordered" evidence="12">
    <location>
        <begin position="466"/>
        <end position="489"/>
    </location>
</feature>
<dbReference type="InterPro" id="IPR036457">
    <property type="entry name" value="PPM-type-like_dom_sf"/>
</dbReference>
<evidence type="ECO:0000256" key="7">
    <source>
        <dbReference type="ARBA" id="ARBA00022912"/>
    </source>
</evidence>
<dbReference type="InterPro" id="IPR001932">
    <property type="entry name" value="PPM-type_phosphatase-like_dom"/>
</dbReference>
<dbReference type="EMBL" id="CAEKDK010000001">
    <property type="protein sequence ID" value="CAB4262860.1"/>
    <property type="molecule type" value="Genomic_DNA"/>
</dbReference>
<evidence type="ECO:0000256" key="6">
    <source>
        <dbReference type="ARBA" id="ARBA00022842"/>
    </source>
</evidence>
<keyword evidence="7 11" id="KW-0904">Protein phosphatase</keyword>
<evidence type="ECO:0000256" key="10">
    <source>
        <dbReference type="ARBA" id="ARBA00048336"/>
    </source>
</evidence>
<keyword evidence="6" id="KW-0460">Magnesium</keyword>
<name>A0A6J5TG04_PRUAR</name>
<protein>
    <recommendedName>
        <fullName evidence="3">protein-serine/threonine phosphatase</fullName>
        <ecNumber evidence="3">3.1.3.16</ecNumber>
    </recommendedName>
</protein>
<keyword evidence="4" id="KW-0479">Metal-binding</keyword>
<dbReference type="GO" id="GO:0046872">
    <property type="term" value="F:metal ion binding"/>
    <property type="evidence" value="ECO:0007669"/>
    <property type="project" value="UniProtKB-KW"/>
</dbReference>
<comment type="similarity">
    <text evidence="11">Belongs to the PP2C family.</text>
</comment>
<evidence type="ECO:0000256" key="12">
    <source>
        <dbReference type="SAM" id="MobiDB-lite"/>
    </source>
</evidence>
<dbReference type="PANTHER" id="PTHR47992">
    <property type="entry name" value="PROTEIN PHOSPHATASE"/>
    <property type="match status" value="1"/>
</dbReference>
<evidence type="ECO:0000256" key="8">
    <source>
        <dbReference type="ARBA" id="ARBA00023211"/>
    </source>
</evidence>
<gene>
    <name evidence="14" type="ORF">CURHAP_LOCUS2295</name>
</gene>
<evidence type="ECO:0000259" key="13">
    <source>
        <dbReference type="PROSITE" id="PS51746"/>
    </source>
</evidence>
<dbReference type="PROSITE" id="PS51746">
    <property type="entry name" value="PPM_2"/>
    <property type="match status" value="1"/>
</dbReference>
<dbReference type="SUPFAM" id="SSF81606">
    <property type="entry name" value="PP2C-like"/>
    <property type="match status" value="1"/>
</dbReference>
<comment type="cofactor">
    <cofactor evidence="2">
        <name>Mg(2+)</name>
        <dbReference type="ChEBI" id="CHEBI:18420"/>
    </cofactor>
</comment>
<dbReference type="InterPro" id="IPR015655">
    <property type="entry name" value="PP2C"/>
</dbReference>
<evidence type="ECO:0000313" key="15">
    <source>
        <dbReference type="Proteomes" id="UP000507222"/>
    </source>
</evidence>
<dbReference type="GO" id="GO:0004722">
    <property type="term" value="F:protein serine/threonine phosphatase activity"/>
    <property type="evidence" value="ECO:0007669"/>
    <property type="project" value="UniProtKB-EC"/>
</dbReference>